<accession>I3Z6Z3</accession>
<keyword evidence="2" id="KW-1185">Reference proteome</keyword>
<reference evidence="2" key="1">
    <citation type="submission" date="2012-06" db="EMBL/GenBank/DDBJ databases">
        <title>The complete genome of Belliella baltica DSM 15883.</title>
        <authorList>
            <person name="Lucas S."/>
            <person name="Copeland A."/>
            <person name="Lapidus A."/>
            <person name="Goodwin L."/>
            <person name="Pitluck S."/>
            <person name="Peters L."/>
            <person name="Mikhailova N."/>
            <person name="Davenport K."/>
            <person name="Kyrpides N."/>
            <person name="Mavromatis K."/>
            <person name="Pagani I."/>
            <person name="Ivanova N."/>
            <person name="Ovchinnikova G."/>
            <person name="Zeytun A."/>
            <person name="Detter J.C."/>
            <person name="Han C."/>
            <person name="Land M."/>
            <person name="Hauser L."/>
            <person name="Markowitz V."/>
            <person name="Cheng J.-F."/>
            <person name="Hugenholtz P."/>
            <person name="Woyke T."/>
            <person name="Wu D."/>
            <person name="Tindall B."/>
            <person name="Pomrenke H."/>
            <person name="Brambilla E."/>
            <person name="Klenk H.-P."/>
            <person name="Eisen J.A."/>
        </authorList>
    </citation>
    <scope>NUCLEOTIDE SEQUENCE [LARGE SCALE GENOMIC DNA]</scope>
    <source>
        <strain evidence="2">DSM 15883 / CIP 108006 / LMG 21964 / BA134</strain>
    </source>
</reference>
<evidence type="ECO:0000313" key="2">
    <source>
        <dbReference type="Proteomes" id="UP000006050"/>
    </source>
</evidence>
<dbReference type="AlphaFoldDB" id="I3Z6Z3"/>
<dbReference type="KEGG" id="bbd:Belba_2453"/>
<dbReference type="Proteomes" id="UP000006050">
    <property type="component" value="Chromosome"/>
</dbReference>
<gene>
    <name evidence="1" type="ordered locus">Belba_2453</name>
</gene>
<dbReference type="HOGENOM" id="CLU_2697146_0_0_10"/>
<organism evidence="1 2">
    <name type="scientific">Belliella baltica (strain DSM 15883 / CIP 108006 / LMG 21964 / BA134)</name>
    <dbReference type="NCBI Taxonomy" id="866536"/>
    <lineage>
        <taxon>Bacteria</taxon>
        <taxon>Pseudomonadati</taxon>
        <taxon>Bacteroidota</taxon>
        <taxon>Cytophagia</taxon>
        <taxon>Cytophagales</taxon>
        <taxon>Cyclobacteriaceae</taxon>
        <taxon>Belliella</taxon>
    </lineage>
</organism>
<dbReference type="EMBL" id="CP003281">
    <property type="protein sequence ID" value="AFL85011.1"/>
    <property type="molecule type" value="Genomic_DNA"/>
</dbReference>
<sequence>MLNKLKIIAKRLFLEKKQPLCFKMSSFQYSCNQINDYNFIFYAKRAPAIVAVIMQAKVAANNACMPSFDKFPC</sequence>
<name>I3Z6Z3_BELBD</name>
<dbReference type="STRING" id="866536.Belba_2453"/>
<protein>
    <submittedName>
        <fullName evidence="1">Uncharacterized protein</fullName>
    </submittedName>
</protein>
<evidence type="ECO:0000313" key="1">
    <source>
        <dbReference type="EMBL" id="AFL85011.1"/>
    </source>
</evidence>
<proteinExistence type="predicted"/>